<dbReference type="EMBL" id="CAACVJ010000279">
    <property type="protein sequence ID" value="VEP15573.1"/>
    <property type="molecule type" value="Genomic_DNA"/>
</dbReference>
<feature type="domain" description="Filamentous haemagglutinin FhaB/tRNA nuclease CdiA-like TPS" evidence="3">
    <location>
        <begin position="83"/>
        <end position="194"/>
    </location>
</feature>
<feature type="region of interest" description="Disordered" evidence="1">
    <location>
        <begin position="1218"/>
        <end position="1243"/>
    </location>
</feature>
<feature type="region of interest" description="Disordered" evidence="1">
    <location>
        <begin position="1259"/>
        <end position="1288"/>
    </location>
</feature>
<evidence type="ECO:0000256" key="1">
    <source>
        <dbReference type="SAM" id="MobiDB-lite"/>
    </source>
</evidence>
<dbReference type="RefSeq" id="WP_144865553.1">
    <property type="nucleotide sequence ID" value="NZ_LR213795.1"/>
</dbReference>
<feature type="transmembrane region" description="Helical" evidence="2">
    <location>
        <begin position="62"/>
        <end position="80"/>
    </location>
</feature>
<evidence type="ECO:0000313" key="4">
    <source>
        <dbReference type="EMBL" id="VEP15573.1"/>
    </source>
</evidence>
<dbReference type="OrthoDB" id="501088at2"/>
<dbReference type="InterPro" id="IPR008638">
    <property type="entry name" value="FhaB/CdiA-like_TPS"/>
</dbReference>
<keyword evidence="2" id="KW-1133">Transmembrane helix</keyword>
<organism evidence="4 5">
    <name type="scientific">Hyella patelloides LEGE 07179</name>
    <dbReference type="NCBI Taxonomy" id="945734"/>
    <lineage>
        <taxon>Bacteria</taxon>
        <taxon>Bacillati</taxon>
        <taxon>Cyanobacteriota</taxon>
        <taxon>Cyanophyceae</taxon>
        <taxon>Pleurocapsales</taxon>
        <taxon>Hyellaceae</taxon>
        <taxon>Hyella</taxon>
    </lineage>
</organism>
<keyword evidence="5" id="KW-1185">Reference proteome</keyword>
<reference evidence="4 5" key="1">
    <citation type="submission" date="2019-01" db="EMBL/GenBank/DDBJ databases">
        <authorList>
            <person name="Brito A."/>
        </authorList>
    </citation>
    <scope>NUCLEOTIDE SEQUENCE [LARGE SCALE GENOMIC DNA]</scope>
    <source>
        <strain evidence="4">1</strain>
    </source>
</reference>
<protein>
    <submittedName>
        <fullName evidence="4">Filamentous hemagglutinin family N-terminal domain</fullName>
    </submittedName>
</protein>
<feature type="transmembrane region" description="Helical" evidence="2">
    <location>
        <begin position="28"/>
        <end position="50"/>
    </location>
</feature>
<name>A0A563VWE2_9CYAN</name>
<feature type="compositionally biased region" description="Polar residues" evidence="1">
    <location>
        <begin position="1259"/>
        <end position="1272"/>
    </location>
</feature>
<proteinExistence type="predicted"/>
<evidence type="ECO:0000259" key="3">
    <source>
        <dbReference type="SMART" id="SM00912"/>
    </source>
</evidence>
<accession>A0A563VWE2</accession>
<dbReference type="InterPro" id="IPR011050">
    <property type="entry name" value="Pectin_lyase_fold/virulence"/>
</dbReference>
<gene>
    <name evidence="4" type="ORF">H1P_350003</name>
</gene>
<dbReference type="SMART" id="SM00912">
    <property type="entry name" value="Haemagg_act"/>
    <property type="match status" value="1"/>
</dbReference>
<keyword evidence="2" id="KW-0812">Transmembrane</keyword>
<dbReference type="Pfam" id="PF05860">
    <property type="entry name" value="TPS"/>
    <property type="match status" value="1"/>
</dbReference>
<dbReference type="InterPro" id="IPR012334">
    <property type="entry name" value="Pectin_lyas_fold"/>
</dbReference>
<dbReference type="Proteomes" id="UP000320055">
    <property type="component" value="Unassembled WGS sequence"/>
</dbReference>
<dbReference type="SUPFAM" id="SSF51126">
    <property type="entry name" value="Pectin lyase-like"/>
    <property type="match status" value="5"/>
</dbReference>
<sequence length="1337" mass="137190">MIWKNKDSDRLLYSPQIKSLGKIIPSPILTIAYFHACNSISLLYLFATFFNQPTIMKFIDRFGLFSGLFFSSIIVLPSSAQITVDGTTSTDVSPTETGVQIDNGDRNSGNLFHSFGEFSVPTGTEAFFNNANDIVNIFSRVTGGNISNIDGILRANGAANLFLINPAGIVFGENASLQLGGSFYGSTADSIIFPDGEFSATDLENPPLITINAPIGLGFREEPGDIVHRSAANGFGLFVNEGNTLALIGGNVNLENGSITFAPGGTVELGGLAATGTIDITEDGSLSFPNDVAKGNVSISDSSLIAVFLLGESDLDLDTGDIKITANSLAINNGATLLANTLGQGNGGEINITTGSLTLSNGATLRAITSGQGNAGNVTINATENMTLDGQNESVGIFTGVLDEAIGNGGEINVTTGSLTLSNGATLNAVTSGQGNAGNVVVNARENISFDSQGSNSNNGIFSFTDSAVTGKSGNVEINANSITLDNGSEINIDSVNEVGDISINAIEIVSLSNGSSILARGADRGSINIEAENLELTAGSDIFAGIASNSGFAEAQAGDITISLTEDLTIDSLDREIITNITNQNFGTGNAGNIGIDARNIFLSNSGQISSLSSGQGNTGNITLNATGDIVVDGANSDFVSQISLVIGEEGIGNIGDIDIQAQNLTITNGGEIRQGVLGAAGNSGDINLKIADTILVDGFAEVLLSEDEAIVDTLPLTPFFRSSIGSLLGNNSIGDSGDININTKNLFLSRNGSIFTSPLGQGDAGDVNINAEVITIGEQGNTSIAPSNILNGAVSGILDPSIEGNAGNVTINTNSLSISDGGDINTSITGVGKGGDIKITATEFVSVNGTGILNGEEFPSEITASTAPDSTGDGGNIDIITPKLSVTNFAEIRSQARGEGNAGFINITANDSLTLANTGVIRAEVRPGATGNGGSISIETNNLNLRDGSLIGVDVLEEAIGNGGNIIVETETLTLSEGSQISATTSGNGNAGSLTINATESINLSGTQEQSRGGFFAGAFIDNGKGGDIFVSTGELTISDGATITVSNFSSLGFLEPGTGESGNLRVEADSVTLDNDARIDAATQSGNGGNITFEVAENLTLRNNSLISARAFNRANGGNINIDAELIIAFPNQNNDIIANAQQGRGGNINITVESLFGIEERPLNPVTNDINASSDFGLDGTVFINTLDTNSLRGTAELPVKIVASEVVTSDACSASQTEDTSGLAVRGKGGVPPQPTEPFEGEVVIVGEQTSIGNSNVESNQLANRESSQSRENSDNPNFIPSHIKPVATTEAGEKLYLARGVIKQDDGTIILTAYPTTSNNSRDAINSGNCQ</sequence>
<dbReference type="NCBIfam" id="TIGR01901">
    <property type="entry name" value="adhes_NPXG"/>
    <property type="match status" value="1"/>
</dbReference>
<dbReference type="Gene3D" id="2.160.20.10">
    <property type="entry name" value="Single-stranded right-handed beta-helix, Pectin lyase-like"/>
    <property type="match status" value="4"/>
</dbReference>
<keyword evidence="2" id="KW-0472">Membrane</keyword>
<evidence type="ECO:0000313" key="5">
    <source>
        <dbReference type="Proteomes" id="UP000320055"/>
    </source>
</evidence>
<evidence type="ECO:0000256" key="2">
    <source>
        <dbReference type="SAM" id="Phobius"/>
    </source>
</evidence>